<dbReference type="AlphaFoldDB" id="A0AAD9INT1"/>
<reference evidence="4" key="1">
    <citation type="submission" date="2021-01" db="EMBL/GenBank/DDBJ databases">
        <authorList>
            <person name="Eckstrom K.M.E."/>
        </authorList>
    </citation>
    <scope>NUCLEOTIDE SEQUENCE</scope>
    <source>
        <strain evidence="4">UVCC 0001</strain>
    </source>
</reference>
<keyword evidence="2" id="KW-0560">Oxidoreductase</keyword>
<dbReference type="InterPro" id="IPR010031">
    <property type="entry name" value="FAD_lactone_oxidase-like"/>
</dbReference>
<evidence type="ECO:0000256" key="2">
    <source>
        <dbReference type="ARBA" id="ARBA00023002"/>
    </source>
</evidence>
<accession>A0AAD9INT1</accession>
<gene>
    <name evidence="4" type="ORF">QBZ16_003159</name>
</gene>
<dbReference type="Gene3D" id="3.30.465.10">
    <property type="match status" value="1"/>
</dbReference>
<dbReference type="Gene3D" id="3.30.70.2520">
    <property type="match status" value="1"/>
</dbReference>
<dbReference type="GO" id="GO:0016020">
    <property type="term" value="C:membrane"/>
    <property type="evidence" value="ECO:0007669"/>
    <property type="project" value="InterPro"/>
</dbReference>
<organism evidence="4 5">
    <name type="scientific">Prototheca wickerhamii</name>
    <dbReference type="NCBI Taxonomy" id="3111"/>
    <lineage>
        <taxon>Eukaryota</taxon>
        <taxon>Viridiplantae</taxon>
        <taxon>Chlorophyta</taxon>
        <taxon>core chlorophytes</taxon>
        <taxon>Trebouxiophyceae</taxon>
        <taxon>Chlorellales</taxon>
        <taxon>Chlorellaceae</taxon>
        <taxon>Prototheca</taxon>
    </lineage>
</organism>
<comment type="pathway">
    <text evidence="1">Cofactor biosynthesis; L-ascorbate biosynthesis.</text>
</comment>
<dbReference type="InterPro" id="IPR016166">
    <property type="entry name" value="FAD-bd_PCMH"/>
</dbReference>
<dbReference type="GO" id="GO:0071949">
    <property type="term" value="F:FAD binding"/>
    <property type="evidence" value="ECO:0007669"/>
    <property type="project" value="InterPro"/>
</dbReference>
<keyword evidence="5" id="KW-1185">Reference proteome</keyword>
<dbReference type="EMBL" id="JASFZW010000003">
    <property type="protein sequence ID" value="KAK2079467.1"/>
    <property type="molecule type" value="Genomic_DNA"/>
</dbReference>
<dbReference type="InterPro" id="IPR007173">
    <property type="entry name" value="ALO_C"/>
</dbReference>
<evidence type="ECO:0000259" key="3">
    <source>
        <dbReference type="PROSITE" id="PS51387"/>
    </source>
</evidence>
<dbReference type="PROSITE" id="PS51387">
    <property type="entry name" value="FAD_PCMH"/>
    <property type="match status" value="1"/>
</dbReference>
<dbReference type="GO" id="GO:0003885">
    <property type="term" value="F:D-arabinono-1,4-lactone oxidase activity"/>
    <property type="evidence" value="ECO:0007669"/>
    <property type="project" value="InterPro"/>
</dbReference>
<proteinExistence type="predicted"/>
<evidence type="ECO:0000256" key="1">
    <source>
        <dbReference type="ARBA" id="ARBA00005147"/>
    </source>
</evidence>
<dbReference type="SUPFAM" id="SSF56176">
    <property type="entry name" value="FAD-binding/transporter-associated domain-like"/>
    <property type="match status" value="1"/>
</dbReference>
<dbReference type="PANTHER" id="PTHR43762">
    <property type="entry name" value="L-GULONOLACTONE OXIDASE"/>
    <property type="match status" value="1"/>
</dbReference>
<dbReference type="Pfam" id="PF01565">
    <property type="entry name" value="FAD_binding_4"/>
    <property type="match status" value="1"/>
</dbReference>
<comment type="caution">
    <text evidence="4">The sequence shown here is derived from an EMBL/GenBank/DDBJ whole genome shotgun (WGS) entry which is preliminary data.</text>
</comment>
<dbReference type="InterPro" id="IPR006094">
    <property type="entry name" value="Oxid_FAD_bind_N"/>
</dbReference>
<evidence type="ECO:0000313" key="4">
    <source>
        <dbReference type="EMBL" id="KAK2079467.1"/>
    </source>
</evidence>
<sequence length="485" mass="53246">MTELQDTLTKCVRWAPPPANFPIQVDEDARTVTVAAGISQRVLLDYLSEYTHGKQPQGWTLPAFSWFIDQTIGGAVATATHGSSMRQGSLSSQVLELEAVLANGTLATFSPTSNEHLFRAFGVSAGRLGVITKLKMRIMPQQSVQRTTQTLKFREFAAQVMATQEAYKAAKASGDEDAVQQALFQVDETQALWLVERDTLWRVDYDHLYKEPSSVIENLNFSMIPTLSAYSGPDGQSVFAQVPKTPVAPNGLMTGNAAYWGVVFDAGAQVYVRPGTFETRKSYMSVTESTTSVSTTLAPYVQMEAAVPLETAGTCLQSLNRLLYDGFWNRNPDSFRNPALIRFVSGEPFYIAPTHGGPRMYLNIEDWLSLSTGKLNQAYDDVLKTLRGPDCRGRLHWGKGGWPRYASCFDGATEYPDTWCHFGCAAHELDPTGKFQATGDGKTAIWKWYATRNGTAADFASCCGPNGFSAECQCASRTDCVPGQL</sequence>
<protein>
    <recommendedName>
        <fullName evidence="3">FAD-binding PCMH-type domain-containing protein</fullName>
    </recommendedName>
</protein>
<dbReference type="InterPro" id="IPR036318">
    <property type="entry name" value="FAD-bd_PCMH-like_sf"/>
</dbReference>
<evidence type="ECO:0000313" key="5">
    <source>
        <dbReference type="Proteomes" id="UP001255856"/>
    </source>
</evidence>
<dbReference type="Pfam" id="PF04030">
    <property type="entry name" value="ALO"/>
    <property type="match status" value="1"/>
</dbReference>
<dbReference type="Proteomes" id="UP001255856">
    <property type="component" value="Unassembled WGS sequence"/>
</dbReference>
<dbReference type="PANTHER" id="PTHR43762:SF5">
    <property type="entry name" value="FAD-BINDING PCMH-TYPE DOMAIN-CONTAINING PROTEIN"/>
    <property type="match status" value="1"/>
</dbReference>
<name>A0AAD9INT1_PROWI</name>
<dbReference type="InterPro" id="IPR016169">
    <property type="entry name" value="FAD-bd_PCMH_sub2"/>
</dbReference>
<feature type="domain" description="FAD-binding PCMH-type" evidence="3">
    <location>
        <begin position="1"/>
        <end position="141"/>
    </location>
</feature>